<dbReference type="InterPro" id="IPR013912">
    <property type="entry name" value="Adenylate_cyclase-assoc_CAP_C"/>
</dbReference>
<comment type="caution">
    <text evidence="3">The sequence shown here is derived from an EMBL/GenBank/DDBJ whole genome shotgun (WGS) entry which is preliminary data.</text>
</comment>
<dbReference type="PROSITE" id="PS51329">
    <property type="entry name" value="C_CAP_COFACTOR_C"/>
    <property type="match status" value="1"/>
</dbReference>
<gene>
    <name evidence="3" type="ORF">cyc_02191</name>
</gene>
<dbReference type="SUPFAM" id="SSF69340">
    <property type="entry name" value="C-terminal domain of adenylylcyclase associated protein"/>
    <property type="match status" value="1"/>
</dbReference>
<evidence type="ECO:0000259" key="2">
    <source>
        <dbReference type="PROSITE" id="PS51329"/>
    </source>
</evidence>
<dbReference type="PANTHER" id="PTHR10652:SF0">
    <property type="entry name" value="ADENYLYL CYCLASE-ASSOCIATED PROTEIN"/>
    <property type="match status" value="1"/>
</dbReference>
<evidence type="ECO:0000256" key="1">
    <source>
        <dbReference type="ARBA" id="ARBA00007659"/>
    </source>
</evidence>
<dbReference type="InterPro" id="IPR006599">
    <property type="entry name" value="CARP_motif"/>
</dbReference>
<dbReference type="Pfam" id="PF08603">
    <property type="entry name" value="CAP_C"/>
    <property type="match status" value="1"/>
</dbReference>
<feature type="domain" description="C-CAP/cofactor C-like" evidence="2">
    <location>
        <begin position="11"/>
        <end position="150"/>
    </location>
</feature>
<dbReference type="InterPro" id="IPR016098">
    <property type="entry name" value="CAP/MinC_C"/>
</dbReference>
<evidence type="ECO:0000313" key="4">
    <source>
        <dbReference type="Proteomes" id="UP000095192"/>
    </source>
</evidence>
<protein>
    <submittedName>
        <fullName evidence="3">Adenylyl cyclase associated</fullName>
    </submittedName>
</protein>
<dbReference type="InParanoid" id="A0A1D3D8X6"/>
<comment type="similarity">
    <text evidence="1">Belongs to the CAP family.</text>
</comment>
<dbReference type="GO" id="GO:0005737">
    <property type="term" value="C:cytoplasm"/>
    <property type="evidence" value="ECO:0007669"/>
    <property type="project" value="TreeGrafter"/>
</dbReference>
<organism evidence="3 4">
    <name type="scientific">Cyclospora cayetanensis</name>
    <dbReference type="NCBI Taxonomy" id="88456"/>
    <lineage>
        <taxon>Eukaryota</taxon>
        <taxon>Sar</taxon>
        <taxon>Alveolata</taxon>
        <taxon>Apicomplexa</taxon>
        <taxon>Conoidasida</taxon>
        <taxon>Coccidia</taxon>
        <taxon>Eucoccidiorida</taxon>
        <taxon>Eimeriorina</taxon>
        <taxon>Eimeriidae</taxon>
        <taxon>Cyclospora</taxon>
    </lineage>
</organism>
<reference evidence="3 4" key="1">
    <citation type="journal article" date="2016" name="BMC Genomics">
        <title>Comparative genomics reveals Cyclospora cayetanensis possesses coccidia-like metabolism and invasion components but unique surface antigens.</title>
        <authorList>
            <person name="Liu S."/>
            <person name="Wang L."/>
            <person name="Zheng H."/>
            <person name="Xu Z."/>
            <person name="Roellig D.M."/>
            <person name="Li N."/>
            <person name="Frace M.A."/>
            <person name="Tang K."/>
            <person name="Arrowood M.J."/>
            <person name="Moss D.M."/>
            <person name="Zhang L."/>
            <person name="Feng Y."/>
            <person name="Xiao L."/>
        </authorList>
    </citation>
    <scope>NUCLEOTIDE SEQUENCE [LARGE SCALE GENOMIC DNA]</scope>
    <source>
        <strain evidence="3 4">CHN_HEN01</strain>
    </source>
</reference>
<accession>A0A1D3D8X6</accession>
<sequence>MSGASGGRVQPGKLVLERDTWLVENFVNPGCVQTIKDAQMKHKIQVRDCDGLALQVEPKVNSVILDSCKNMRVCVSNLIATIEIVNCQKVKLQVTGTVPSISIDKSQKVDIYVSEKSKNVEITTSKSSEMNLNYPQPGDEGDWVEVVVPEQFHHKLDTNGKLHTRVSDLYSC</sequence>
<dbReference type="InterPro" id="IPR017901">
    <property type="entry name" value="C-CAP_CF_C-like"/>
</dbReference>
<dbReference type="AlphaFoldDB" id="A0A1D3D8X6"/>
<dbReference type="VEuPathDB" id="ToxoDB:cyc_02191"/>
<dbReference type="EMBL" id="JROU02000239">
    <property type="protein sequence ID" value="OEH79911.1"/>
    <property type="molecule type" value="Genomic_DNA"/>
</dbReference>
<dbReference type="InterPro" id="IPR001837">
    <property type="entry name" value="Adenylate_cyclase-assoc_CAP"/>
</dbReference>
<dbReference type="GO" id="GO:0019933">
    <property type="term" value="P:cAMP-mediated signaling"/>
    <property type="evidence" value="ECO:0007669"/>
    <property type="project" value="TreeGrafter"/>
</dbReference>
<dbReference type="PANTHER" id="PTHR10652">
    <property type="entry name" value="ADENYLYL CYCLASE-ASSOCIATED PROTEIN"/>
    <property type="match status" value="1"/>
</dbReference>
<dbReference type="SMART" id="SM00673">
    <property type="entry name" value="CARP"/>
    <property type="match status" value="2"/>
</dbReference>
<name>A0A1D3D8X6_9EIME</name>
<evidence type="ECO:0000313" key="3">
    <source>
        <dbReference type="EMBL" id="OEH79911.1"/>
    </source>
</evidence>
<proteinExistence type="inferred from homology"/>
<keyword evidence="4" id="KW-1185">Reference proteome</keyword>
<dbReference type="InterPro" id="IPR036223">
    <property type="entry name" value="CAP_C_sf"/>
</dbReference>
<dbReference type="GO" id="GO:0003779">
    <property type="term" value="F:actin binding"/>
    <property type="evidence" value="ECO:0007669"/>
    <property type="project" value="InterPro"/>
</dbReference>
<dbReference type="Proteomes" id="UP000095192">
    <property type="component" value="Unassembled WGS sequence"/>
</dbReference>
<dbReference type="Gene3D" id="2.160.20.70">
    <property type="match status" value="1"/>
</dbReference>
<dbReference type="GO" id="GO:0008179">
    <property type="term" value="F:adenylate cyclase binding"/>
    <property type="evidence" value="ECO:0007669"/>
    <property type="project" value="TreeGrafter"/>
</dbReference>
<dbReference type="GO" id="GO:0007015">
    <property type="term" value="P:actin filament organization"/>
    <property type="evidence" value="ECO:0007669"/>
    <property type="project" value="TreeGrafter"/>
</dbReference>
<dbReference type="VEuPathDB" id="ToxoDB:LOC34619081"/>